<dbReference type="EMBL" id="GG745547">
    <property type="protein sequence ID" value="EFD93036.1"/>
    <property type="molecule type" value="Genomic_DNA"/>
</dbReference>
<feature type="transmembrane region" description="Helical" evidence="1">
    <location>
        <begin position="98"/>
        <end position="120"/>
    </location>
</feature>
<keyword evidence="1" id="KW-0472">Membrane</keyword>
<evidence type="ECO:0000313" key="3">
    <source>
        <dbReference type="EMBL" id="EFD93036.1"/>
    </source>
</evidence>
<feature type="transmembrane region" description="Helical" evidence="1">
    <location>
        <begin position="147"/>
        <end position="170"/>
    </location>
</feature>
<dbReference type="SUPFAM" id="SSF103473">
    <property type="entry name" value="MFS general substrate transporter"/>
    <property type="match status" value="1"/>
</dbReference>
<dbReference type="Proteomes" id="UP000009376">
    <property type="component" value="Unassembled WGS sequence"/>
</dbReference>
<evidence type="ECO:0000259" key="2">
    <source>
        <dbReference type="PROSITE" id="PS50850"/>
    </source>
</evidence>
<feature type="transmembrane region" description="Helical" evidence="1">
    <location>
        <begin position="176"/>
        <end position="197"/>
    </location>
</feature>
<dbReference type="AlphaFoldDB" id="D6GUP6"/>
<name>D6GUP6_PARA5</name>
<sequence length="401" mass="43935">MTKNKDINSTFKFFLISRAMRSVSLVFVTLALPLYLFILHYNVISIGIIYLVIISFNALLSVFLGALGDRLGYKKSLIIGEIFPIIALIMLSSSTNFFIIVIAAVLGGITGVAGGMRGVFSPGSTALIVSNWKDQKERVKRLAETSYVGSAFAIGGSMLLYAIGFISGYVGSIGSFRIFFAISALLIIISMISLLFVEEVRRPKKTTRIMKKSSAKYSIKIIVANLFNGFGLGIALPLLPLWFELRFGVSISNISILYTVSYAATAIASYLAAKRAYHSRFSTLFTASYTRTLQGVMLIVMAFSPLFILSIFFFTIRSFIAGFGSPSRSAVNMNGVNSQDYGTASSIMGLSNRLSQTSSGLSGYMMDVYLPFPVLMGGILQTFGGFIYYKVLLPRKKRSYK</sequence>
<dbReference type="InterPro" id="IPR011701">
    <property type="entry name" value="MFS"/>
</dbReference>
<feature type="domain" description="Major facilitator superfamily (MFS) profile" evidence="2">
    <location>
        <begin position="10"/>
        <end position="401"/>
    </location>
</feature>
<proteinExistence type="predicted"/>
<dbReference type="InterPro" id="IPR020846">
    <property type="entry name" value="MFS_dom"/>
</dbReference>
<dbReference type="PROSITE" id="PS50850">
    <property type="entry name" value="MFS"/>
    <property type="match status" value="1"/>
</dbReference>
<feature type="transmembrane region" description="Helical" evidence="1">
    <location>
        <begin position="20"/>
        <end position="38"/>
    </location>
</feature>
<accession>D6GUP6</accession>
<feature type="transmembrane region" description="Helical" evidence="1">
    <location>
        <begin position="368"/>
        <end position="389"/>
    </location>
</feature>
<evidence type="ECO:0000256" key="1">
    <source>
        <dbReference type="SAM" id="Phobius"/>
    </source>
</evidence>
<reference evidence="3 4" key="1">
    <citation type="journal article" date="2010" name="Proc. Natl. Acad. Sci. U.S.A.">
        <title>Enigmatic, ultrasmall, uncultivated Archaea.</title>
        <authorList>
            <person name="Baker B.J."/>
            <person name="Comolli L.R."/>
            <person name="Dick G.J."/>
            <person name="Hauser L.J."/>
            <person name="Hyatt D."/>
            <person name="Dill B.D."/>
            <person name="Land M.L."/>
            <person name="Verberkmoes N.C."/>
            <person name="Hettich R.L."/>
            <person name="Banfield J.F."/>
        </authorList>
    </citation>
    <scope>NUCLEOTIDE SEQUENCE [LARGE SCALE GENOMIC DNA]</scope>
</reference>
<feature type="transmembrane region" description="Helical" evidence="1">
    <location>
        <begin position="76"/>
        <end position="92"/>
    </location>
</feature>
<keyword evidence="1" id="KW-1133">Transmembrane helix</keyword>
<feature type="transmembrane region" description="Helical" evidence="1">
    <location>
        <begin position="293"/>
        <end position="316"/>
    </location>
</feature>
<dbReference type="PANTHER" id="PTHR23520">
    <property type="entry name" value="TRANSPORTER, PUTATIVE (AFU_ORTHOLOGUE AFUA_3G04000)-RELATED"/>
    <property type="match status" value="1"/>
</dbReference>
<evidence type="ECO:0000313" key="4">
    <source>
        <dbReference type="Proteomes" id="UP000009376"/>
    </source>
</evidence>
<feature type="transmembrane region" description="Helical" evidence="1">
    <location>
        <begin position="255"/>
        <end position="273"/>
    </location>
</feature>
<organism evidence="3 4">
    <name type="scientific">Candidatus Parvarchaeum acidophilus ARMAN-5</name>
    <dbReference type="NCBI Taxonomy" id="662762"/>
    <lineage>
        <taxon>Archaea</taxon>
        <taxon>Candidatus Parvarchaeota</taxon>
        <taxon>Candidatus Parvarchaeum</taxon>
    </lineage>
</organism>
<gene>
    <name evidence="3" type="ORF">BJBARM5_0192</name>
</gene>
<feature type="transmembrane region" description="Helical" evidence="1">
    <location>
        <begin position="44"/>
        <end position="64"/>
    </location>
</feature>
<keyword evidence="1" id="KW-0812">Transmembrane</keyword>
<dbReference type="InterPro" id="IPR036259">
    <property type="entry name" value="MFS_trans_sf"/>
</dbReference>
<protein>
    <submittedName>
        <fullName evidence="3">Major facilitator superfamily MFS_1</fullName>
    </submittedName>
</protein>
<dbReference type="PANTHER" id="PTHR23520:SF5">
    <property type="entry name" value="TRANSPORTER, PUTATIVE (AFU_ORTHOLOGUE AFUA_3G04000)-RELATED"/>
    <property type="match status" value="1"/>
</dbReference>
<feature type="transmembrane region" description="Helical" evidence="1">
    <location>
        <begin position="217"/>
        <end position="243"/>
    </location>
</feature>
<dbReference type="Gene3D" id="1.20.1250.20">
    <property type="entry name" value="MFS general substrate transporter like domains"/>
    <property type="match status" value="2"/>
</dbReference>
<dbReference type="GO" id="GO:0022857">
    <property type="term" value="F:transmembrane transporter activity"/>
    <property type="evidence" value="ECO:0007669"/>
    <property type="project" value="InterPro"/>
</dbReference>
<dbReference type="Pfam" id="PF07690">
    <property type="entry name" value="MFS_1"/>
    <property type="match status" value="1"/>
</dbReference>